<feature type="domain" description="Sugar-binding" evidence="5">
    <location>
        <begin position="65"/>
        <end position="318"/>
    </location>
</feature>
<evidence type="ECO:0000313" key="7">
    <source>
        <dbReference type="Proteomes" id="UP000240259"/>
    </source>
</evidence>
<dbReference type="GO" id="GO:0030246">
    <property type="term" value="F:carbohydrate binding"/>
    <property type="evidence" value="ECO:0007669"/>
    <property type="project" value="InterPro"/>
</dbReference>
<keyword evidence="4" id="KW-0804">Transcription</keyword>
<organism evidence="6 7">
    <name type="scientific">Mesorhizobium helmanticense</name>
    <dbReference type="NCBI Taxonomy" id="1776423"/>
    <lineage>
        <taxon>Bacteria</taxon>
        <taxon>Pseudomonadati</taxon>
        <taxon>Pseudomonadota</taxon>
        <taxon>Alphaproteobacteria</taxon>
        <taxon>Hyphomicrobiales</taxon>
        <taxon>Phyllobacteriaceae</taxon>
        <taxon>Mesorhizobium</taxon>
    </lineage>
</organism>
<evidence type="ECO:0000256" key="4">
    <source>
        <dbReference type="ARBA" id="ARBA00023163"/>
    </source>
</evidence>
<name>A0A2T4IYR8_9HYPH</name>
<dbReference type="InterPro" id="IPR007324">
    <property type="entry name" value="Sugar-bd_dom_put"/>
</dbReference>
<evidence type="ECO:0000256" key="3">
    <source>
        <dbReference type="ARBA" id="ARBA00023125"/>
    </source>
</evidence>
<protein>
    <submittedName>
        <fullName evidence="6">DNA-binding transcriptional regulator</fullName>
    </submittedName>
</protein>
<dbReference type="RefSeq" id="WP_107648788.1">
    <property type="nucleotide sequence ID" value="NZ_PZJX01000020.1"/>
</dbReference>
<dbReference type="InterPro" id="IPR036388">
    <property type="entry name" value="WH-like_DNA-bd_sf"/>
</dbReference>
<comment type="caution">
    <text evidence="6">The sequence shown here is derived from an EMBL/GenBank/DDBJ whole genome shotgun (WGS) entry which is preliminary data.</text>
</comment>
<comment type="similarity">
    <text evidence="1">Belongs to the SorC transcriptional regulatory family.</text>
</comment>
<evidence type="ECO:0000259" key="5">
    <source>
        <dbReference type="Pfam" id="PF04198"/>
    </source>
</evidence>
<dbReference type="OrthoDB" id="7065657at2"/>
<keyword evidence="2" id="KW-0805">Transcription regulation</keyword>
<dbReference type="InterPro" id="IPR037171">
    <property type="entry name" value="NagB/RpiA_transferase-like"/>
</dbReference>
<gene>
    <name evidence="6" type="ORF">C9427_09030</name>
</gene>
<dbReference type="AlphaFoldDB" id="A0A2T4IYR8"/>
<evidence type="ECO:0000313" key="6">
    <source>
        <dbReference type="EMBL" id="PTE10785.1"/>
    </source>
</evidence>
<evidence type="ECO:0000256" key="1">
    <source>
        <dbReference type="ARBA" id="ARBA00010466"/>
    </source>
</evidence>
<dbReference type="GO" id="GO:0003677">
    <property type="term" value="F:DNA binding"/>
    <property type="evidence" value="ECO:0007669"/>
    <property type="project" value="UniProtKB-KW"/>
</dbReference>
<accession>A0A2T4IYR8</accession>
<dbReference type="SUPFAM" id="SSF100950">
    <property type="entry name" value="NagB/RpiA/CoA transferase-like"/>
    <property type="match status" value="1"/>
</dbReference>
<keyword evidence="3 6" id="KW-0238">DNA-binding</keyword>
<proteinExistence type="inferred from homology"/>
<dbReference type="EMBL" id="PZJX01000020">
    <property type="protein sequence ID" value="PTE10785.1"/>
    <property type="molecule type" value="Genomic_DNA"/>
</dbReference>
<dbReference type="Gene3D" id="1.10.10.10">
    <property type="entry name" value="Winged helix-like DNA-binding domain superfamily/Winged helix DNA-binding domain"/>
    <property type="match status" value="1"/>
</dbReference>
<dbReference type="Gene3D" id="3.40.50.1360">
    <property type="match status" value="1"/>
</dbReference>
<dbReference type="PANTHER" id="PTHR34294">
    <property type="entry name" value="TRANSCRIPTIONAL REGULATOR-RELATED"/>
    <property type="match status" value="1"/>
</dbReference>
<keyword evidence="7" id="KW-1185">Reference proteome</keyword>
<dbReference type="Pfam" id="PF04198">
    <property type="entry name" value="Sugar-bind"/>
    <property type="match status" value="1"/>
</dbReference>
<reference evidence="6 7" key="1">
    <citation type="submission" date="2018-03" db="EMBL/GenBank/DDBJ databases">
        <title>Genome sequence of the symbiotic type strain Mesorhizobium helmanticense CSLC115NT isolated from Lotus corniculatus nodules.</title>
        <authorList>
            <person name="Sannazzaro A.I."/>
            <person name="Torres Tejerizo G.A."/>
            <person name="Dip D."/>
            <person name="Caballero M."/>
            <person name="Pistorio M."/>
            <person name="Estrella M.J."/>
        </authorList>
    </citation>
    <scope>NUCLEOTIDE SEQUENCE [LARGE SCALE GENOMIC DNA]</scope>
    <source>
        <strain evidence="6 7">CSLC115N</strain>
    </source>
</reference>
<dbReference type="Proteomes" id="UP000240259">
    <property type="component" value="Unassembled WGS sequence"/>
</dbReference>
<evidence type="ECO:0000256" key="2">
    <source>
        <dbReference type="ARBA" id="ARBA00023015"/>
    </source>
</evidence>
<sequence>MVGFGNGLLRDDETSMATRAAWLHYAGGLTQSEVAKRLGLTSLKAHRLITKANQEGLVKVYIDGEVSECVALEDELSGRYGLDYCEVVPDFDAEELPLKALGIAGAQFLKREIERGEGTLIGVGHGRTLAACVEYLPRIAADGIRFVSLLGGLTRKFSANPHDVIHRLAERTGAEAYVMPVPMFANTVEDRAVLLGQKGISEVFDLAKSADLLIAGIGTAEREASLVATGMIEKGEMEETRRKGGVGELLGHFFDDTGKAVETTLSNRALALAREDISNRRIVAVAGGKVKVRAIKSVLEGRYLKGLVTDERTARALVGETPVG</sequence>
<dbReference type="PANTHER" id="PTHR34294:SF1">
    <property type="entry name" value="TRANSCRIPTIONAL REGULATOR LSRR"/>
    <property type="match status" value="1"/>
</dbReference>
<dbReference type="InterPro" id="IPR051054">
    <property type="entry name" value="SorC_transcr_regulators"/>
</dbReference>